<feature type="transmembrane region" description="Helical" evidence="10">
    <location>
        <begin position="298"/>
        <end position="321"/>
    </location>
</feature>
<comment type="subcellular location">
    <subcellularLocation>
        <location evidence="1">Membrane</location>
        <topology evidence="1">Multi-pass membrane protein</topology>
    </subcellularLocation>
</comment>
<feature type="region of interest" description="Disordered" evidence="9">
    <location>
        <begin position="614"/>
        <end position="641"/>
    </location>
</feature>
<proteinExistence type="inferred from homology"/>
<dbReference type="GO" id="GO:0022841">
    <property type="term" value="F:potassium ion leak channel activity"/>
    <property type="evidence" value="ECO:0007669"/>
    <property type="project" value="TreeGrafter"/>
</dbReference>
<feature type="compositionally biased region" description="Low complexity" evidence="9">
    <location>
        <begin position="152"/>
        <end position="165"/>
    </location>
</feature>
<dbReference type="Proteomes" id="UP000717515">
    <property type="component" value="Unassembled WGS sequence"/>
</dbReference>
<feature type="transmembrane region" description="Helical" evidence="10">
    <location>
        <begin position="465"/>
        <end position="484"/>
    </location>
</feature>
<keyword evidence="2 8" id="KW-0813">Transport</keyword>
<dbReference type="GO" id="GO:0005886">
    <property type="term" value="C:plasma membrane"/>
    <property type="evidence" value="ECO:0007669"/>
    <property type="project" value="TreeGrafter"/>
</dbReference>
<feature type="transmembrane region" description="Helical" evidence="10">
    <location>
        <begin position="521"/>
        <end position="540"/>
    </location>
</feature>
<feature type="domain" description="Potassium channel" evidence="11">
    <location>
        <begin position="343"/>
        <end position="414"/>
    </location>
</feature>
<feature type="compositionally biased region" description="Gly residues" evidence="9">
    <location>
        <begin position="133"/>
        <end position="143"/>
    </location>
</feature>
<dbReference type="SUPFAM" id="SSF81324">
    <property type="entry name" value="Voltage-gated potassium channels"/>
    <property type="match status" value="2"/>
</dbReference>
<feature type="region of interest" description="Disordered" evidence="9">
    <location>
        <begin position="1"/>
        <end position="174"/>
    </location>
</feature>
<evidence type="ECO:0000256" key="7">
    <source>
        <dbReference type="ARBA" id="ARBA00023303"/>
    </source>
</evidence>
<sequence>MASQSSSLPLVQQQSSSSFLTASSSSSTSSLATVPLDEKEQLDSQTKEDKDGGNPDRPFIQHILSEGHRLVESSEFGSEQYDNEKNDVYKSASITPRRRSKVTPASMVAFSSSPDQSDSRSCTPYSVSDHGSGRGGGGGGGPGTRNNKPEASSTYSSSTYGTPPSETDTEPRAHPKLVKAGPYLTVAALQAYTILTVVRCLADPTWIVLKTNDDKSGGRENKINLGMIGTVERWCLSFAIAFTMLSCLGVTLRIMDKMAWLRRVPVVCAYFQVLFCITAMSSFLHTQHLPPGAQYSHGFLACVITVVFSSIVAIMLTVDWWRGFPCAGLSATLKALIVSSFMMTIVIIVGAALYTWLEGWTFDEAVNFCIVSFSTIGYGNLSPKSVAGRIVFFIYGIFGISSIAFFIMSLRNAVIEQFQWRLVQRFALPSHLTRVQTRMSAKDLSYPVARFEEEQRVKKVVKRKMIVRMLSIWIVLWFGGAGVFCAFEKWSFLESLYFCYVTLTTIGFGDYVPSEPGSIEFWNIYVFIGLTIFAYILSLFSESMAAHIHLVDDEIVDEDDDMYGWEQCEDPSNNNGPQFSYRTGLIGMDGLKWIENQQQIHPYQEMQELSANSGAVAAASVLSQPEQEQNKPDDDHGDHHHRLLHPLLHRPSLSLRFWSQARVQPEASENSAHQQQRHQCQLQQQTQQQQQQQQQQQRPHHMARKSSTGRVLMIPARERQQMLQAEYYATHNGPPMGFQLSDNPVNHANSNMNTNLTDRMATGTTSQGHLTESNGTQYGGDMARMSIIAPTTIRFVDINGVPHHRTIHGNRRSQILAAAHNRHSYSGSIGSASGSLAPGQEGDGFRETSPHPPYQQQYPPSGGGYIIGTEGNKSFLWWWNDDGNTTSTTASVLLFTEPTSTADECFGSSAPSQVRVTRGQSSVGGYHEQQPIAPPLARGTSLLRTQSDPS</sequence>
<dbReference type="GO" id="GO:0030322">
    <property type="term" value="P:stabilization of membrane potential"/>
    <property type="evidence" value="ECO:0007669"/>
    <property type="project" value="TreeGrafter"/>
</dbReference>
<feature type="compositionally biased region" description="Low complexity" evidence="9">
    <location>
        <begin position="1"/>
        <end position="33"/>
    </location>
</feature>
<organism evidence="12 13">
    <name type="scientific">Mortierella alpina</name>
    <name type="common">Oleaginous fungus</name>
    <name type="synonym">Mortierella renispora</name>
    <dbReference type="NCBI Taxonomy" id="64518"/>
    <lineage>
        <taxon>Eukaryota</taxon>
        <taxon>Fungi</taxon>
        <taxon>Fungi incertae sedis</taxon>
        <taxon>Mucoromycota</taxon>
        <taxon>Mortierellomycotina</taxon>
        <taxon>Mortierellomycetes</taxon>
        <taxon>Mortierellales</taxon>
        <taxon>Mortierellaceae</taxon>
        <taxon>Mortierella</taxon>
    </lineage>
</organism>
<evidence type="ECO:0000256" key="1">
    <source>
        <dbReference type="ARBA" id="ARBA00004141"/>
    </source>
</evidence>
<evidence type="ECO:0000256" key="5">
    <source>
        <dbReference type="ARBA" id="ARBA00023065"/>
    </source>
</evidence>
<evidence type="ECO:0000313" key="13">
    <source>
        <dbReference type="Proteomes" id="UP000717515"/>
    </source>
</evidence>
<feature type="region of interest" description="Disordered" evidence="9">
    <location>
        <begin position="664"/>
        <end position="711"/>
    </location>
</feature>
<keyword evidence="4 10" id="KW-1133">Transmembrane helix</keyword>
<comment type="caution">
    <text evidence="12">The sequence shown here is derived from an EMBL/GenBank/DDBJ whole genome shotgun (WGS) entry which is preliminary data.</text>
</comment>
<feature type="compositionally biased region" description="Low complexity" evidence="9">
    <location>
        <begin position="614"/>
        <end position="623"/>
    </location>
</feature>
<dbReference type="PANTHER" id="PTHR11003">
    <property type="entry name" value="POTASSIUM CHANNEL, SUBFAMILY K"/>
    <property type="match status" value="1"/>
</dbReference>
<dbReference type="GO" id="GO:0015271">
    <property type="term" value="F:outward rectifier potassium channel activity"/>
    <property type="evidence" value="ECO:0007669"/>
    <property type="project" value="TreeGrafter"/>
</dbReference>
<feature type="domain" description="Potassium channel" evidence="11">
    <location>
        <begin position="473"/>
        <end position="543"/>
    </location>
</feature>
<evidence type="ECO:0000256" key="8">
    <source>
        <dbReference type="RuleBase" id="RU003857"/>
    </source>
</evidence>
<evidence type="ECO:0000259" key="11">
    <source>
        <dbReference type="Pfam" id="PF07885"/>
    </source>
</evidence>
<keyword evidence="3 8" id="KW-0812">Transmembrane</keyword>
<feature type="compositionally biased region" description="Low complexity" evidence="9">
    <location>
        <begin position="826"/>
        <end position="835"/>
    </location>
</feature>
<feature type="compositionally biased region" description="Basic and acidic residues" evidence="9">
    <location>
        <begin position="36"/>
        <end position="54"/>
    </location>
</feature>
<keyword evidence="6 10" id="KW-0472">Membrane</keyword>
<feature type="compositionally biased region" description="Low complexity" evidence="9">
    <location>
        <begin position="677"/>
        <end position="697"/>
    </location>
</feature>
<feature type="compositionally biased region" description="Low complexity" evidence="9">
    <location>
        <begin position="111"/>
        <end position="121"/>
    </location>
</feature>
<dbReference type="EMBL" id="JAIFTL010000250">
    <property type="protein sequence ID" value="KAG9320877.1"/>
    <property type="molecule type" value="Genomic_DNA"/>
</dbReference>
<name>A0A9P8A219_MORAP</name>
<feature type="region of interest" description="Disordered" evidence="9">
    <location>
        <begin position="826"/>
        <end position="865"/>
    </location>
</feature>
<feature type="transmembrane region" description="Helical" evidence="10">
    <location>
        <begin position="490"/>
        <end position="509"/>
    </location>
</feature>
<protein>
    <recommendedName>
        <fullName evidence="11">Potassium channel domain-containing protein</fullName>
    </recommendedName>
</protein>
<evidence type="ECO:0000256" key="2">
    <source>
        <dbReference type="ARBA" id="ARBA00022448"/>
    </source>
</evidence>
<evidence type="ECO:0000256" key="3">
    <source>
        <dbReference type="ARBA" id="ARBA00022692"/>
    </source>
</evidence>
<feature type="compositionally biased region" description="Basic and acidic residues" evidence="9">
    <location>
        <begin position="628"/>
        <end position="638"/>
    </location>
</feature>
<feature type="compositionally biased region" description="Polar residues" evidence="9">
    <location>
        <begin position="909"/>
        <end position="923"/>
    </location>
</feature>
<dbReference type="InterPro" id="IPR013099">
    <property type="entry name" value="K_chnl_dom"/>
</dbReference>
<evidence type="ECO:0000256" key="9">
    <source>
        <dbReference type="SAM" id="MobiDB-lite"/>
    </source>
</evidence>
<dbReference type="PANTHER" id="PTHR11003:SF291">
    <property type="entry name" value="IP11374P"/>
    <property type="match status" value="1"/>
</dbReference>
<evidence type="ECO:0000256" key="6">
    <source>
        <dbReference type="ARBA" id="ARBA00023136"/>
    </source>
</evidence>
<comment type="similarity">
    <text evidence="8">Belongs to the two pore domain potassium channel (TC 1.A.1.8) family.</text>
</comment>
<keyword evidence="5 8" id="KW-0406">Ion transport</keyword>
<feature type="transmembrane region" description="Helical" evidence="10">
    <location>
        <begin position="236"/>
        <end position="255"/>
    </location>
</feature>
<accession>A0A9P8A219</accession>
<dbReference type="InterPro" id="IPR003280">
    <property type="entry name" value="2pore_dom_K_chnl"/>
</dbReference>
<gene>
    <name evidence="12" type="ORF">KVV02_005025</name>
</gene>
<evidence type="ECO:0000313" key="12">
    <source>
        <dbReference type="EMBL" id="KAG9320877.1"/>
    </source>
</evidence>
<dbReference type="AlphaFoldDB" id="A0A9P8A219"/>
<dbReference type="PRINTS" id="PR01333">
    <property type="entry name" value="2POREKCHANEL"/>
</dbReference>
<dbReference type="Pfam" id="PF07885">
    <property type="entry name" value="Ion_trans_2"/>
    <property type="match status" value="2"/>
</dbReference>
<feature type="transmembrane region" description="Helical" evidence="10">
    <location>
        <begin position="267"/>
        <end position="286"/>
    </location>
</feature>
<feature type="transmembrane region" description="Helical" evidence="10">
    <location>
        <begin position="390"/>
        <end position="410"/>
    </location>
</feature>
<feature type="region of interest" description="Disordered" evidence="9">
    <location>
        <begin position="905"/>
        <end position="950"/>
    </location>
</feature>
<reference evidence="12" key="1">
    <citation type="submission" date="2021-07" db="EMBL/GenBank/DDBJ databases">
        <title>Draft genome of Mortierella alpina, strain LL118, isolated from an aspen leaf litter sample.</title>
        <authorList>
            <person name="Yang S."/>
            <person name="Vinatzer B.A."/>
        </authorList>
    </citation>
    <scope>NUCLEOTIDE SEQUENCE</scope>
    <source>
        <strain evidence="12">LL118</strain>
    </source>
</reference>
<dbReference type="Gene3D" id="1.10.287.70">
    <property type="match status" value="2"/>
</dbReference>
<feature type="transmembrane region" description="Helical" evidence="10">
    <location>
        <begin position="333"/>
        <end position="357"/>
    </location>
</feature>
<evidence type="ECO:0000256" key="4">
    <source>
        <dbReference type="ARBA" id="ARBA00022989"/>
    </source>
</evidence>
<keyword evidence="7 8" id="KW-0407">Ion channel</keyword>
<evidence type="ECO:0000256" key="10">
    <source>
        <dbReference type="SAM" id="Phobius"/>
    </source>
</evidence>